<comment type="caution">
    <text evidence="1">The sequence shown here is derived from an EMBL/GenBank/DDBJ whole genome shotgun (WGS) entry which is preliminary data.</text>
</comment>
<protein>
    <recommendedName>
        <fullName evidence="3">Transposase</fullName>
    </recommendedName>
</protein>
<name>A0A2A2M2E8_9BILA</name>
<dbReference type="Proteomes" id="UP000218231">
    <property type="component" value="Unassembled WGS sequence"/>
</dbReference>
<accession>A0A2A2M2E8</accession>
<dbReference type="GO" id="GO:0004803">
    <property type="term" value="F:transposase activity"/>
    <property type="evidence" value="ECO:0007669"/>
    <property type="project" value="InterPro"/>
</dbReference>
<reference evidence="1 2" key="1">
    <citation type="journal article" date="2017" name="Curr. Biol.">
        <title>Genome architecture and evolution of a unichromosomal asexual nematode.</title>
        <authorList>
            <person name="Fradin H."/>
            <person name="Zegar C."/>
            <person name="Gutwein M."/>
            <person name="Lucas J."/>
            <person name="Kovtun M."/>
            <person name="Corcoran D."/>
            <person name="Baugh L.R."/>
            <person name="Kiontke K."/>
            <person name="Gunsalus K."/>
            <person name="Fitch D.H."/>
            <person name="Piano F."/>
        </authorList>
    </citation>
    <scope>NUCLEOTIDE SEQUENCE [LARGE SCALE GENOMIC DNA]</scope>
    <source>
        <strain evidence="1">PF1309</strain>
    </source>
</reference>
<dbReference type="InterPro" id="IPR010921">
    <property type="entry name" value="Trp_repressor/repl_initiator"/>
</dbReference>
<sequence>MRKPQVRHCGRHRCGIMATRIIEMVGAEPRRRFSDDDKARIVSEAMMPGASVLDVARRHRVCTSLVYRWRRTLLRDGVASEALPLPGAAFVPVEVANVPMAPQPEPLGPGVVEVVGPAGQRIRLAPPIDARVLKAVLAGFA</sequence>
<dbReference type="STRING" id="2018661.A0A2A2M2E8"/>
<dbReference type="EMBL" id="LIAE01006118">
    <property type="protein sequence ID" value="PAV92618.1"/>
    <property type="molecule type" value="Genomic_DNA"/>
</dbReference>
<dbReference type="PANTHER" id="PTHR37936:SF3">
    <property type="entry name" value="TRANSPOSASE INSC FOR INSERTION ELEMENT IS2A-RELATED"/>
    <property type="match status" value="1"/>
</dbReference>
<dbReference type="SUPFAM" id="SSF48295">
    <property type="entry name" value="TrpR-like"/>
    <property type="match status" value="1"/>
</dbReference>
<dbReference type="AlphaFoldDB" id="A0A2A2M2E8"/>
<dbReference type="NCBIfam" id="NF047595">
    <property type="entry name" value="IS66_ISRel24_TnpA"/>
    <property type="match status" value="1"/>
</dbReference>
<keyword evidence="2" id="KW-1185">Reference proteome</keyword>
<evidence type="ECO:0008006" key="3">
    <source>
        <dbReference type="Google" id="ProtNLM"/>
    </source>
</evidence>
<organism evidence="1 2">
    <name type="scientific">Diploscapter pachys</name>
    <dbReference type="NCBI Taxonomy" id="2018661"/>
    <lineage>
        <taxon>Eukaryota</taxon>
        <taxon>Metazoa</taxon>
        <taxon>Ecdysozoa</taxon>
        <taxon>Nematoda</taxon>
        <taxon>Chromadorea</taxon>
        <taxon>Rhabditida</taxon>
        <taxon>Rhabditina</taxon>
        <taxon>Rhabditomorpha</taxon>
        <taxon>Rhabditoidea</taxon>
        <taxon>Rhabditidae</taxon>
        <taxon>Diploscapter</taxon>
    </lineage>
</organism>
<evidence type="ECO:0000313" key="1">
    <source>
        <dbReference type="EMBL" id="PAV92618.1"/>
    </source>
</evidence>
<dbReference type="Pfam" id="PF01527">
    <property type="entry name" value="HTH_Tnp_1"/>
    <property type="match status" value="1"/>
</dbReference>
<dbReference type="InterPro" id="IPR002514">
    <property type="entry name" value="Transposase_8"/>
</dbReference>
<gene>
    <name evidence="1" type="ORF">WR25_09464</name>
</gene>
<dbReference type="PANTHER" id="PTHR37936">
    <property type="entry name" value="TRANSPOSASE INSC FOR INSERTION ELEMENT IS2A-RELATED"/>
    <property type="match status" value="1"/>
</dbReference>
<proteinExistence type="predicted"/>
<dbReference type="GO" id="GO:0006313">
    <property type="term" value="P:DNA transposition"/>
    <property type="evidence" value="ECO:0007669"/>
    <property type="project" value="InterPro"/>
</dbReference>
<dbReference type="GO" id="GO:0043565">
    <property type="term" value="F:sequence-specific DNA binding"/>
    <property type="evidence" value="ECO:0007669"/>
    <property type="project" value="InterPro"/>
</dbReference>
<evidence type="ECO:0000313" key="2">
    <source>
        <dbReference type="Proteomes" id="UP000218231"/>
    </source>
</evidence>